<dbReference type="GO" id="GO:0005634">
    <property type="term" value="C:nucleus"/>
    <property type="evidence" value="ECO:0007669"/>
    <property type="project" value="TreeGrafter"/>
</dbReference>
<dbReference type="GO" id="GO:0048364">
    <property type="term" value="P:root development"/>
    <property type="evidence" value="ECO:0007669"/>
    <property type="project" value="TreeGrafter"/>
</dbReference>
<sequence length="2711" mass="303673">MYGRPSRSSGGAWGQPPPLAQPLNSNFSLQNPNSPYIYPINPAFTPHHAFRNFSPSNLPPQNPSFVPQLFSNSPFRPPPPQGNSKELLEKVDRAVAKARSDLVAAGDSVSAWKVSQSALLMLQIDGWSSLGFQMQQVPSLHRLMFTEGKINAFIQCFVAVRRISSLYDLEVAVCKNEGIEKFEELGLGPLVRHPLVLHYYSVKPDTNEVYKITSDEIISLLSEYMDTCKNKEIKIEEFLDFIVKKRSVASKEDLGIRIQSMGMHISAIRDVKKTEQVLKQTSKKGNNKRYFSLKRQLDERFNDISQRVESFSSVQKFCGKHIRFDSSKDSEADSSDDNSYEEDDEVNDHSTGNQVNLLSKSVTTSDRASRCPYPSELEEKKRLGLNQHSPASCSQKLGESNQSAKKKRNSEDVNSPISVPTKLRKRDKTGENAPRTEHGWKTNEVNNLDENDLSITDSCLKTFITTWKEACRQKTVAEVLDRLLQLNNIEAQKKKEIRSMFSLDPLIGLLNVAVSSIKSGLWDSMYDTFQTVGQLTDIFPDNCPEYVNIDVEPSIKDVKSTKDAPVIPEHAVDHRQSVSVEDIIRKLTMYFEIDRGVHGNGKSLQEKICTFLTKLYSCELWLVEEFSVKEFRSLGHGEFLRFLENYAGLLPQDLCKFLTDDVIEKCPLEVCMLQHHLVVLLSQALNSLWEDENITKQDILLLLRKQFPLVSFKTIENGSVEDFLSIVGKHKNAVISKCVLFSMALHGTSYAIDSLVHYENVLLKSMSLSSDTGQKAKTHVTSKDAIKVLARAPMMSDLNLWSHWDLLFAPSLGPLVPWLLNEVNTDELLCLVTKDGKVFRLDQSATVDSFVEAALQGSSFQTAVKLLSLFSLVGGEKHVPVPLLKIHMQHAFEVILKNFIDDMVVHDNKNSLNYGKALSGQQMIGEIAAGKLSNRDLHKTDIGKPIISRFVLECLGYLPAEFRGFAADVLLSGMQSVVKHAASAILSECSQSEQRIMLHEVGLSLGIVEWINDYYTFLSNGTGQSFISGASCSNAVGYEMGSGSKPLQDVSDKFLTSGASMAGSVVEDVQEVGCTDVSLKIGGAEISDERAGCGYTQHSAKINEYEDASQVIESIRRDEFGLHSSQTTSESIMLKKHHARLGRALHCLSQELYSQDSHFLLELVQNADDNTYPTYVEPTLTFILQDSGIIVLNNEQGFSAENIRALCDVGSSTKKGSNAGYIGRKGIGFKSVFRVTDAPEIHSNGFHIKFDISQGQIGFLLPTVVPPCNIDMLSRLTSSDSDQQDSNFWNTCIVLPFRLKFSDGSVMKSIINMFSDLHPSLLLFLHRLQCIKFRNLLDNSLTVMRKETVGDGIVKVSHGKEKMTWFLVSQKLQADFIRSDVQTTEISIAFTLKELDNGDYGPDLEQQPAFAFLPLRTYGLKFIVQGDFVLPSSREEVDGDSPWNQWLLSEFPGLFVNAERSFCSLPCFRENPGRGVAAYMSFVPLVGEVHGFFSSLPRLIISKLRMSNCLLLEGGNNEWVPPCKVLRGWNEQARLLLPDSLLREHLGLGLLDKNIVLPDSLARALGIADYGPKVLLQVMDSLCRLQNGLTSMGLGWLTSWLSELYAMSFNASVETSFDSGLGMDLIEELRKIPFIPLSDGTYGAVDKDPIWLHFDALSTGFEGQHGLESFPNLYANLRIVSPAFLSTSCVDMSSMDVTTIDKQIRMLRRIGVQQLSAHEIVKVHILPAISDNRNAARDKNLMTEYLCFVMVHLQSTCSDCHGEKEYIMSELRNKAYILTNHGFKRPAEISIHFSKEYGNPIAINKLINMVDMMWHEVDISYLKHPVTKSFQCGLTKWREFFQQIGIVDFVKVVHIEKGFNDTCKDLVSLGSNVTDWESPELVSLLSLLTRTGNKKGCEYLLQVLDSLWDECYLEKATGYCASKDVVEKKPFKSSFISSICDAQWVVSTMDDALHYPRDLFHDCDAVRSVLGPSAPFSVPKIGSGNFASAMGFKTLVSLDDGLEVLKLWRCDNPFRASIAQMFKFYTLIWNEMATSKPRVLEEFHSKPSIFVPYASSSRHEDVVSGTFLSPEEVYWYDSTSFVDQIKQIHPQCSPTGVTHGPLNKTLCNFYPGLHDFFVDGCGVPETPPLRSYLQILLHLSKVALPSQAANAVFQVFLKWTDGLKSGMSSEDIVYIRDSLKKMECMVLPTVHDKWVSLHPSFGLVCWCDEKKLSKQFKHLDGIDFLYFGQLTKDNEEILRTKVSNLMQTLGIPALSQVVTREAIYYGLQDSSNEAALVNSALPYAQRYLHSLHPDKYSQLKQSGFDILNCLQVVVVEELYYRNVIKVAGSESKKRVACSCLLKGSMLYTTRESDSHTLFMELSRLFFNGNPELHLANFLHIITTMEKSGSNEEQIELFILNSQKVPKLPDGECVWSLSSLHSLTKDDESLQTSNTSMEANEQNSWKPKRKAENWPPVDWKTAPGFAYARAHGFKTQPTVLQPYGALQNKVDDDSEGIVGQIDNLAHSSVDANWTLEDYSATASLALPDNNDLLEHRGEHFNDSDFASHIEFDPINLGLVSDPPELGSSSVGKREQLRYGTPNATQAIMTGRLGELVAFKYFVEKGGKSAVKWVNEHNETGLPYDIVLGENNKEYIEVKATKSARKDWFEISMNELQFAVEKGEAFSIAHVILLDNNVAKVRVYNNLAKLCQLRQLKLAVLVPVQQKEFAIVS</sequence>
<gene>
    <name evidence="4" type="ORF">RchiOBHm_Chr6g0275261</name>
</gene>
<accession>A0A2P6PRY6</accession>
<dbReference type="GO" id="GO:0009793">
    <property type="term" value="P:embryo development ending in seed dormancy"/>
    <property type="evidence" value="ECO:0007669"/>
    <property type="project" value="TreeGrafter"/>
</dbReference>
<keyword evidence="4" id="KW-0808">Transferase</keyword>
<dbReference type="InterPro" id="IPR024975">
    <property type="entry name" value="NOV_C"/>
</dbReference>
<dbReference type="GO" id="GO:0016301">
    <property type="term" value="F:kinase activity"/>
    <property type="evidence" value="ECO:0007669"/>
    <property type="project" value="UniProtKB-KW"/>
</dbReference>
<feature type="region of interest" description="Disordered" evidence="1">
    <location>
        <begin position="326"/>
        <end position="443"/>
    </location>
</feature>
<organism evidence="4 5">
    <name type="scientific">Rosa chinensis</name>
    <name type="common">China rose</name>
    <dbReference type="NCBI Taxonomy" id="74649"/>
    <lineage>
        <taxon>Eukaryota</taxon>
        <taxon>Viridiplantae</taxon>
        <taxon>Streptophyta</taxon>
        <taxon>Embryophyta</taxon>
        <taxon>Tracheophyta</taxon>
        <taxon>Spermatophyta</taxon>
        <taxon>Magnoliopsida</taxon>
        <taxon>eudicotyledons</taxon>
        <taxon>Gunneridae</taxon>
        <taxon>Pentapetalae</taxon>
        <taxon>rosids</taxon>
        <taxon>fabids</taxon>
        <taxon>Rosales</taxon>
        <taxon>Rosaceae</taxon>
        <taxon>Rosoideae</taxon>
        <taxon>Rosoideae incertae sedis</taxon>
        <taxon>Rosa</taxon>
    </lineage>
</organism>
<evidence type="ECO:0000256" key="1">
    <source>
        <dbReference type="SAM" id="MobiDB-lite"/>
    </source>
</evidence>
<proteinExistence type="predicted"/>
<evidence type="ECO:0000313" key="4">
    <source>
        <dbReference type="EMBL" id="PRQ24695.1"/>
    </source>
</evidence>
<dbReference type="Pfam" id="PF13020">
    <property type="entry name" value="NOV_C"/>
    <property type="match status" value="1"/>
</dbReference>
<dbReference type="PANTHER" id="PTHR32387">
    <property type="entry name" value="WU:FJ29H11"/>
    <property type="match status" value="1"/>
</dbReference>
<feature type="region of interest" description="Disordered" evidence="1">
    <location>
        <begin position="2426"/>
        <end position="2452"/>
    </location>
</feature>
<name>A0A2P6PRY6_ROSCH</name>
<dbReference type="EMBL" id="PDCK01000044">
    <property type="protein sequence ID" value="PRQ24695.1"/>
    <property type="molecule type" value="Genomic_DNA"/>
</dbReference>
<comment type="caution">
    <text evidence="4">The sequence shown here is derived from an EMBL/GenBank/DDBJ whole genome shotgun (WGS) entry which is preliminary data.</text>
</comment>
<feature type="compositionally biased region" description="Acidic residues" evidence="1">
    <location>
        <begin position="332"/>
        <end position="346"/>
    </location>
</feature>
<dbReference type="PANTHER" id="PTHR32387:SF0">
    <property type="entry name" value="PROTEIN NO VEIN"/>
    <property type="match status" value="1"/>
</dbReference>
<dbReference type="Proteomes" id="UP000238479">
    <property type="component" value="Chromosome 6"/>
</dbReference>
<dbReference type="InterPro" id="IPR058210">
    <property type="entry name" value="SACS/Nov_dom"/>
</dbReference>
<dbReference type="Gene3D" id="3.30.565.10">
    <property type="entry name" value="Histidine kinase-like ATPase, C-terminal domain"/>
    <property type="match status" value="1"/>
</dbReference>
<dbReference type="InterPro" id="IPR036890">
    <property type="entry name" value="HATPase_C_sf"/>
</dbReference>
<dbReference type="OrthoDB" id="1262810at2759"/>
<keyword evidence="5" id="KW-1185">Reference proteome</keyword>
<feature type="region of interest" description="Disordered" evidence="1">
    <location>
        <begin position="1"/>
        <end position="26"/>
    </location>
</feature>
<dbReference type="SUPFAM" id="SSF55874">
    <property type="entry name" value="ATPase domain of HSP90 chaperone/DNA topoisomerase II/histidine kinase"/>
    <property type="match status" value="1"/>
</dbReference>
<evidence type="ECO:0000313" key="5">
    <source>
        <dbReference type="Proteomes" id="UP000238479"/>
    </source>
</evidence>
<protein>
    <submittedName>
        <fullName evidence="4">Putative histidine kinase-like ATPase domain-containing protein</fullName>
    </submittedName>
</protein>
<feature type="compositionally biased region" description="Basic and acidic residues" evidence="1">
    <location>
        <begin position="428"/>
        <end position="441"/>
    </location>
</feature>
<feature type="compositionally biased region" description="Polar residues" evidence="1">
    <location>
        <begin position="2429"/>
        <end position="2444"/>
    </location>
</feature>
<dbReference type="Gramene" id="PRQ24695">
    <property type="protein sequence ID" value="PRQ24695"/>
    <property type="gene ID" value="RchiOBHm_Chr6g0275261"/>
</dbReference>
<feature type="compositionally biased region" description="Polar residues" evidence="1">
    <location>
        <begin position="349"/>
        <end position="366"/>
    </location>
</feature>
<evidence type="ECO:0000259" key="3">
    <source>
        <dbReference type="Pfam" id="PF25794"/>
    </source>
</evidence>
<dbReference type="InterPro" id="IPR052957">
    <property type="entry name" value="Auxin_embryo_med"/>
</dbReference>
<evidence type="ECO:0000259" key="2">
    <source>
        <dbReference type="Pfam" id="PF13020"/>
    </source>
</evidence>
<dbReference type="NCBIfam" id="NF047352">
    <property type="entry name" value="P_loop_sacsin"/>
    <property type="match status" value="1"/>
</dbReference>
<dbReference type="OMA" id="PLEVHVN"/>
<feature type="compositionally biased region" description="Polar residues" evidence="1">
    <location>
        <begin position="386"/>
        <end position="403"/>
    </location>
</feature>
<feature type="domain" description="Sacsin/Nov" evidence="3">
    <location>
        <begin position="1153"/>
        <end position="1336"/>
    </location>
</feature>
<keyword evidence="4" id="KW-0418">Kinase</keyword>
<dbReference type="GO" id="GO:0010305">
    <property type="term" value="P:leaf vascular tissue pattern formation"/>
    <property type="evidence" value="ECO:0007669"/>
    <property type="project" value="TreeGrafter"/>
</dbReference>
<dbReference type="Pfam" id="PF25794">
    <property type="entry name" value="SACS"/>
    <property type="match status" value="1"/>
</dbReference>
<reference evidence="4 5" key="1">
    <citation type="journal article" date="2018" name="Nat. Genet.">
        <title>The Rosa genome provides new insights in the design of modern roses.</title>
        <authorList>
            <person name="Bendahmane M."/>
        </authorList>
    </citation>
    <scope>NUCLEOTIDE SEQUENCE [LARGE SCALE GENOMIC DNA]</scope>
    <source>
        <strain evidence="5">cv. Old Blush</strain>
    </source>
</reference>
<dbReference type="STRING" id="74649.A0A2P6PRY6"/>
<feature type="domain" description="Protein NO VEIN C-terminal" evidence="2">
    <location>
        <begin position="2592"/>
        <end position="2675"/>
    </location>
</feature>